<evidence type="ECO:0000313" key="2">
    <source>
        <dbReference type="Proteomes" id="UP000824782"/>
    </source>
</evidence>
<reference evidence="1" key="1">
    <citation type="thesis" date="2020" institute="ProQuest LLC" country="789 East Eisenhower Parkway, Ann Arbor, MI, USA">
        <title>Comparative Genomics and Chromosome Evolution.</title>
        <authorList>
            <person name="Mudd A.B."/>
        </authorList>
    </citation>
    <scope>NUCLEOTIDE SEQUENCE</scope>
    <source>
        <strain evidence="1">237g6f4</strain>
        <tissue evidence="1">Blood</tissue>
    </source>
</reference>
<gene>
    <name evidence="1" type="ORF">GDO81_029729</name>
</gene>
<keyword evidence="2" id="KW-1185">Reference proteome</keyword>
<comment type="caution">
    <text evidence="1">The sequence shown here is derived from an EMBL/GenBank/DDBJ whole genome shotgun (WGS) entry which is preliminary data.</text>
</comment>
<proteinExistence type="predicted"/>
<organism evidence="1 2">
    <name type="scientific">Engystomops pustulosus</name>
    <name type="common">Tungara frog</name>
    <name type="synonym">Physalaemus pustulosus</name>
    <dbReference type="NCBI Taxonomy" id="76066"/>
    <lineage>
        <taxon>Eukaryota</taxon>
        <taxon>Metazoa</taxon>
        <taxon>Chordata</taxon>
        <taxon>Craniata</taxon>
        <taxon>Vertebrata</taxon>
        <taxon>Euteleostomi</taxon>
        <taxon>Amphibia</taxon>
        <taxon>Batrachia</taxon>
        <taxon>Anura</taxon>
        <taxon>Neobatrachia</taxon>
        <taxon>Hyloidea</taxon>
        <taxon>Leptodactylidae</taxon>
        <taxon>Leiuperinae</taxon>
        <taxon>Engystomops</taxon>
    </lineage>
</organism>
<dbReference type="Proteomes" id="UP000824782">
    <property type="component" value="Unassembled WGS sequence"/>
</dbReference>
<name>A0AAV6ZHJ1_ENGPU</name>
<protein>
    <submittedName>
        <fullName evidence="1">Uncharacterized protein</fullName>
    </submittedName>
</protein>
<dbReference type="AlphaFoldDB" id="A0AAV6ZHJ1"/>
<evidence type="ECO:0000313" key="1">
    <source>
        <dbReference type="EMBL" id="KAG8546840.1"/>
    </source>
</evidence>
<dbReference type="EMBL" id="WNYA01000923">
    <property type="protein sequence ID" value="KAG8546840.1"/>
    <property type="molecule type" value="Genomic_DNA"/>
</dbReference>
<sequence length="81" mass="9620">MVVSMLFELMMEPYTGPSRNIIMGCGAIILGLAARRCQLEKEQSQRHLRRRLWVHPLLQGRDSHGQFVQLFVELRRYKYIF</sequence>
<accession>A0AAV6ZHJ1</accession>